<keyword evidence="6 7" id="KW-0131">Cell cycle</keyword>
<dbReference type="PANTHER" id="PTHR37485">
    <property type="entry name" value="CELL DIVISION PROTEIN FTSB"/>
    <property type="match status" value="1"/>
</dbReference>
<evidence type="ECO:0000256" key="2">
    <source>
        <dbReference type="ARBA" id="ARBA00022618"/>
    </source>
</evidence>
<dbReference type="HAMAP" id="MF_00599">
    <property type="entry name" value="FtsB"/>
    <property type="match status" value="1"/>
</dbReference>
<accession>A0AAW9R2Y1</accession>
<dbReference type="RefSeq" id="WP_337334445.1">
    <property type="nucleotide sequence ID" value="NZ_JBBDHC010000003.1"/>
</dbReference>
<dbReference type="Pfam" id="PF04977">
    <property type="entry name" value="DivIC"/>
    <property type="match status" value="1"/>
</dbReference>
<evidence type="ECO:0000256" key="3">
    <source>
        <dbReference type="ARBA" id="ARBA00022692"/>
    </source>
</evidence>
<feature type="topological domain" description="Cytoplasmic" evidence="7">
    <location>
        <begin position="1"/>
        <end position="4"/>
    </location>
</feature>
<sequence length="100" mass="11223">MGRVIAALLLLLIAWFQLKYWVGSGGVREVEALRARVEAQARENAELEQRNAVLQAEVEDLREGKAALEERARAELGLIKPGETFYRVIEPAPVDGRPQR</sequence>
<evidence type="ECO:0000256" key="1">
    <source>
        <dbReference type="ARBA" id="ARBA00022475"/>
    </source>
</evidence>
<keyword evidence="4 7" id="KW-1133">Transmembrane helix</keyword>
<evidence type="ECO:0000256" key="4">
    <source>
        <dbReference type="ARBA" id="ARBA00022989"/>
    </source>
</evidence>
<keyword evidence="1 7" id="KW-1003">Cell membrane</keyword>
<feature type="topological domain" description="Periplasmic" evidence="7">
    <location>
        <begin position="23"/>
        <end position="100"/>
    </location>
</feature>
<feature type="coiled-coil region" evidence="7">
    <location>
        <begin position="30"/>
        <end position="71"/>
    </location>
</feature>
<dbReference type="NCBIfam" id="NF002058">
    <property type="entry name" value="PRK00888.1"/>
    <property type="match status" value="1"/>
</dbReference>
<dbReference type="GO" id="GO:0032153">
    <property type="term" value="C:cell division site"/>
    <property type="evidence" value="ECO:0007669"/>
    <property type="project" value="UniProtKB-UniRule"/>
</dbReference>
<protein>
    <recommendedName>
        <fullName evidence="7">Cell division protein FtsB</fullName>
    </recommendedName>
</protein>
<comment type="function">
    <text evidence="7">Essential cell division protein. May link together the upstream cell division proteins, which are predominantly cytoplasmic, with the downstream cell division proteins, which are predominantly periplasmic.</text>
</comment>
<keyword evidence="7" id="KW-0175">Coiled coil</keyword>
<dbReference type="GO" id="GO:0030428">
    <property type="term" value="C:cell septum"/>
    <property type="evidence" value="ECO:0007669"/>
    <property type="project" value="TreeGrafter"/>
</dbReference>
<dbReference type="InterPro" id="IPR007060">
    <property type="entry name" value="FtsL/DivIC"/>
</dbReference>
<evidence type="ECO:0000256" key="5">
    <source>
        <dbReference type="ARBA" id="ARBA00023136"/>
    </source>
</evidence>
<comment type="similarity">
    <text evidence="7">Belongs to the FtsB family.</text>
</comment>
<gene>
    <name evidence="7 8" type="primary">ftsB</name>
    <name evidence="8" type="ORF">WB794_03450</name>
</gene>
<keyword evidence="7" id="KW-0997">Cell inner membrane</keyword>
<evidence type="ECO:0000256" key="7">
    <source>
        <dbReference type="HAMAP-Rule" id="MF_00599"/>
    </source>
</evidence>
<comment type="subcellular location">
    <subcellularLocation>
        <location evidence="7">Cell inner membrane</location>
        <topology evidence="7">Single-pass type II membrane protein</topology>
    </subcellularLocation>
    <text evidence="7">Localizes to the division septum.</text>
</comment>
<dbReference type="GO" id="GO:0043093">
    <property type="term" value="P:FtsZ-dependent cytokinesis"/>
    <property type="evidence" value="ECO:0007669"/>
    <property type="project" value="UniProtKB-UniRule"/>
</dbReference>
<keyword evidence="2 7" id="KW-0132">Cell division</keyword>
<keyword evidence="5 7" id="KW-0472">Membrane</keyword>
<proteinExistence type="inferred from homology"/>
<dbReference type="PANTHER" id="PTHR37485:SF1">
    <property type="entry name" value="CELL DIVISION PROTEIN FTSB"/>
    <property type="match status" value="1"/>
</dbReference>
<dbReference type="EMBL" id="JBBDHC010000003">
    <property type="protein sequence ID" value="MEJ1248732.1"/>
    <property type="molecule type" value="Genomic_DNA"/>
</dbReference>
<dbReference type="GO" id="GO:0005886">
    <property type="term" value="C:plasma membrane"/>
    <property type="evidence" value="ECO:0007669"/>
    <property type="project" value="UniProtKB-SubCell"/>
</dbReference>
<name>A0AAW9R2Y1_9GAMM</name>
<keyword evidence="9" id="KW-1185">Reference proteome</keyword>
<evidence type="ECO:0000313" key="9">
    <source>
        <dbReference type="Proteomes" id="UP001364472"/>
    </source>
</evidence>
<reference evidence="8 9" key="1">
    <citation type="journal article" date="2016" name="Antonie Van Leeuwenhoek">
        <title>Denitratimonas tolerans gen. nov., sp. nov., a denitrifying bacterium isolated from a bioreactor for tannery wastewater treatment.</title>
        <authorList>
            <person name="Han S.I."/>
            <person name="Kim J.O."/>
            <person name="Lee Y.R."/>
            <person name="Ekpeghere K.I."/>
            <person name="Koh S.C."/>
            <person name="Whang K.S."/>
        </authorList>
    </citation>
    <scope>NUCLEOTIDE SEQUENCE [LARGE SCALE GENOMIC DNA]</scope>
    <source>
        <strain evidence="8 9">KACC 17565</strain>
    </source>
</reference>
<comment type="subunit">
    <text evidence="7">Part of a complex composed of FtsB, FtsL and FtsQ.</text>
</comment>
<comment type="caution">
    <text evidence="8">The sequence shown here is derived from an EMBL/GenBank/DDBJ whole genome shotgun (WGS) entry which is preliminary data.</text>
</comment>
<keyword evidence="3 7" id="KW-0812">Transmembrane</keyword>
<dbReference type="Proteomes" id="UP001364472">
    <property type="component" value="Unassembled WGS sequence"/>
</dbReference>
<evidence type="ECO:0000313" key="8">
    <source>
        <dbReference type="EMBL" id="MEJ1248732.1"/>
    </source>
</evidence>
<dbReference type="InterPro" id="IPR023081">
    <property type="entry name" value="Cell_div_FtsB"/>
</dbReference>
<evidence type="ECO:0000256" key="6">
    <source>
        <dbReference type="ARBA" id="ARBA00023306"/>
    </source>
</evidence>
<dbReference type="AlphaFoldDB" id="A0AAW9R2Y1"/>
<organism evidence="8 9">
    <name type="scientific">Denitratimonas tolerans</name>
    <dbReference type="NCBI Taxonomy" id="1338420"/>
    <lineage>
        <taxon>Bacteria</taxon>
        <taxon>Pseudomonadati</taxon>
        <taxon>Pseudomonadota</taxon>
        <taxon>Gammaproteobacteria</taxon>
        <taxon>Lysobacterales</taxon>
        <taxon>Lysobacteraceae</taxon>
        <taxon>Denitratimonas</taxon>
    </lineage>
</organism>